<keyword evidence="3" id="KW-1185">Reference proteome</keyword>
<dbReference type="InterPro" id="IPR029052">
    <property type="entry name" value="Metallo-depent_PP-like"/>
</dbReference>
<comment type="caution">
    <text evidence="2">The sequence shown here is derived from an EMBL/GenBank/DDBJ whole genome shotgun (WGS) entry which is preliminary data.</text>
</comment>
<sequence length="257" mass="28242">MIAIRRQTYTPPENVRTAAQPLYAVGDVHGCYDLFRALLQEISRDAGARSPDAVPLIILCGDYIDRGPDSAKVMSAIVWLLRSTAVDVRALEGNHEAILRLFLDDPAGHGDWLRFGGRETLESYGVTVPADAELSAATLVTLRDALLDAMPLSHDLVLRGLEPYVQLGDYLFVHAGVRPGVPLDRQVRDDLLWIREDFLDDAAPADAIVVHGHTWEDDLPVLLPHRLGIDTGAYETGVLTAVRIDNGQVDVIQAVRR</sequence>
<evidence type="ECO:0000259" key="1">
    <source>
        <dbReference type="Pfam" id="PF00149"/>
    </source>
</evidence>
<dbReference type="Proteomes" id="UP001597283">
    <property type="component" value="Unassembled WGS sequence"/>
</dbReference>
<dbReference type="InterPro" id="IPR050126">
    <property type="entry name" value="Ap4A_hydrolase"/>
</dbReference>
<reference evidence="3" key="1">
    <citation type="journal article" date="2019" name="Int. J. Syst. Evol. Microbiol.">
        <title>The Global Catalogue of Microorganisms (GCM) 10K type strain sequencing project: providing services to taxonomists for standard genome sequencing and annotation.</title>
        <authorList>
            <consortium name="The Broad Institute Genomics Platform"/>
            <consortium name="The Broad Institute Genome Sequencing Center for Infectious Disease"/>
            <person name="Wu L."/>
            <person name="Ma J."/>
        </authorList>
    </citation>
    <scope>NUCLEOTIDE SEQUENCE [LARGE SCALE GENOMIC DNA]</scope>
    <source>
        <strain evidence="3">Q85</strain>
    </source>
</reference>
<organism evidence="2 3">
    <name type="scientific">Sphingomonas floccifaciens</name>
    <dbReference type="NCBI Taxonomy" id="1844115"/>
    <lineage>
        <taxon>Bacteria</taxon>
        <taxon>Pseudomonadati</taxon>
        <taxon>Pseudomonadota</taxon>
        <taxon>Alphaproteobacteria</taxon>
        <taxon>Sphingomonadales</taxon>
        <taxon>Sphingomonadaceae</taxon>
        <taxon>Sphingomonas</taxon>
    </lineage>
</organism>
<evidence type="ECO:0000313" key="3">
    <source>
        <dbReference type="Proteomes" id="UP001597283"/>
    </source>
</evidence>
<dbReference type="Gene3D" id="3.60.21.10">
    <property type="match status" value="1"/>
</dbReference>
<dbReference type="Pfam" id="PF00149">
    <property type="entry name" value="Metallophos"/>
    <property type="match status" value="1"/>
</dbReference>
<accession>A0ABW4NA21</accession>
<evidence type="ECO:0000313" key="2">
    <source>
        <dbReference type="EMBL" id="MFD1787007.1"/>
    </source>
</evidence>
<gene>
    <name evidence="2" type="ORF">ACFSC3_05420</name>
</gene>
<proteinExistence type="predicted"/>
<dbReference type="RefSeq" id="WP_380939380.1">
    <property type="nucleotide sequence ID" value="NZ_JBHUFC010000002.1"/>
</dbReference>
<dbReference type="InterPro" id="IPR004843">
    <property type="entry name" value="Calcineurin-like_PHP"/>
</dbReference>
<dbReference type="EMBL" id="JBHUFC010000002">
    <property type="protein sequence ID" value="MFD1787007.1"/>
    <property type="molecule type" value="Genomic_DNA"/>
</dbReference>
<protein>
    <submittedName>
        <fullName evidence="2">Metallophosphoesterase</fullName>
    </submittedName>
</protein>
<dbReference type="SUPFAM" id="SSF56300">
    <property type="entry name" value="Metallo-dependent phosphatases"/>
    <property type="match status" value="1"/>
</dbReference>
<feature type="domain" description="Calcineurin-like phosphoesterase" evidence="1">
    <location>
        <begin position="22"/>
        <end position="214"/>
    </location>
</feature>
<dbReference type="PANTHER" id="PTHR42850">
    <property type="entry name" value="METALLOPHOSPHOESTERASE"/>
    <property type="match status" value="1"/>
</dbReference>
<name>A0ABW4NA21_9SPHN</name>
<dbReference type="PANTHER" id="PTHR42850:SF4">
    <property type="entry name" value="ZINC-DEPENDENT ENDOPOLYPHOSPHATASE"/>
    <property type="match status" value="1"/>
</dbReference>